<gene>
    <name evidence="1" type="ORF">M7I_7406</name>
</gene>
<dbReference type="HOGENOM" id="CLU_2960971_0_0_1"/>
<dbReference type="AlphaFoldDB" id="H0EX79"/>
<evidence type="ECO:0000313" key="2">
    <source>
        <dbReference type="Proteomes" id="UP000005446"/>
    </source>
</evidence>
<dbReference type="InParanoid" id="H0EX79"/>
<dbReference type="OrthoDB" id="539213at2759"/>
<protein>
    <submittedName>
        <fullName evidence="1">Uncharacterized protein</fullName>
    </submittedName>
</protein>
<proteinExistence type="predicted"/>
<accession>H0EX79</accession>
<dbReference type="Proteomes" id="UP000005446">
    <property type="component" value="Unassembled WGS sequence"/>
</dbReference>
<dbReference type="EMBL" id="AGUE01000218">
    <property type="protein sequence ID" value="EHK96865.1"/>
    <property type="molecule type" value="Genomic_DNA"/>
</dbReference>
<sequence>MEEPKKFAIHEAARDGKSMNTITFPVPIKSISQNRRLILWNHYLLQILNSHSKEMTMID</sequence>
<evidence type="ECO:0000313" key="1">
    <source>
        <dbReference type="EMBL" id="EHK96865.1"/>
    </source>
</evidence>
<reference evidence="1 2" key="1">
    <citation type="journal article" date="2012" name="Eukaryot. Cell">
        <title>Genome sequence of the fungus Glarea lozoyensis: the first genome sequence of a species from the Helotiaceae family.</title>
        <authorList>
            <person name="Youssar L."/>
            <person name="Gruening B.A."/>
            <person name="Erxleben A."/>
            <person name="Guenther S."/>
            <person name="Huettel W."/>
        </authorList>
    </citation>
    <scope>NUCLEOTIDE SEQUENCE [LARGE SCALE GENOMIC DNA]</scope>
    <source>
        <strain evidence="2">ATCC 74030 / MF5533</strain>
    </source>
</reference>
<keyword evidence="2" id="KW-1185">Reference proteome</keyword>
<comment type="caution">
    <text evidence="1">The sequence shown here is derived from an EMBL/GenBank/DDBJ whole genome shotgun (WGS) entry which is preliminary data.</text>
</comment>
<organism evidence="1 2">
    <name type="scientific">Glarea lozoyensis (strain ATCC 74030 / MF5533)</name>
    <dbReference type="NCBI Taxonomy" id="1104152"/>
    <lineage>
        <taxon>Eukaryota</taxon>
        <taxon>Fungi</taxon>
        <taxon>Dikarya</taxon>
        <taxon>Ascomycota</taxon>
        <taxon>Pezizomycotina</taxon>
        <taxon>Leotiomycetes</taxon>
        <taxon>Helotiales</taxon>
        <taxon>Helotiaceae</taxon>
        <taxon>Glarea</taxon>
    </lineage>
</organism>
<name>H0EX79_GLAL7</name>